<gene>
    <name evidence="2" type="ORF">Pph01_62450</name>
</gene>
<reference evidence="2 3" key="1">
    <citation type="submission" date="2021-01" db="EMBL/GenBank/DDBJ databases">
        <title>Whole genome shotgun sequence of Planotetraspora phitsanulokensis NBRC 104273.</title>
        <authorList>
            <person name="Komaki H."/>
            <person name="Tamura T."/>
        </authorList>
    </citation>
    <scope>NUCLEOTIDE SEQUENCE [LARGE SCALE GENOMIC DNA]</scope>
    <source>
        <strain evidence="2 3">NBRC 104273</strain>
    </source>
</reference>
<dbReference type="AlphaFoldDB" id="A0A8J3XGU3"/>
<dbReference type="SUPFAM" id="SSF53474">
    <property type="entry name" value="alpha/beta-Hydrolases"/>
    <property type="match status" value="1"/>
</dbReference>
<dbReference type="Pfam" id="PF07859">
    <property type="entry name" value="Abhydrolase_3"/>
    <property type="match status" value="1"/>
</dbReference>
<protein>
    <recommendedName>
        <fullName evidence="1">Alpha/beta hydrolase fold-3 domain-containing protein</fullName>
    </recommendedName>
</protein>
<organism evidence="2 3">
    <name type="scientific">Planotetraspora phitsanulokensis</name>
    <dbReference type="NCBI Taxonomy" id="575192"/>
    <lineage>
        <taxon>Bacteria</taxon>
        <taxon>Bacillati</taxon>
        <taxon>Actinomycetota</taxon>
        <taxon>Actinomycetes</taxon>
        <taxon>Streptosporangiales</taxon>
        <taxon>Streptosporangiaceae</taxon>
        <taxon>Planotetraspora</taxon>
    </lineage>
</organism>
<keyword evidence="3" id="KW-1185">Reference proteome</keyword>
<evidence type="ECO:0000259" key="1">
    <source>
        <dbReference type="Pfam" id="PF07859"/>
    </source>
</evidence>
<sequence>MLDDRTAAETDPNPCTGEFVWTRESNHFGWASLLGHENGGERIAAYASPARADDVGGLAPAFIAVGSLDLFLDEGVRYAYRLMRAGVPVELHVQPGAVHGYMSLDVEAGRRLRRDAVDALRAAFAG</sequence>
<evidence type="ECO:0000313" key="2">
    <source>
        <dbReference type="EMBL" id="GII41242.1"/>
    </source>
</evidence>
<dbReference type="GO" id="GO:0016787">
    <property type="term" value="F:hydrolase activity"/>
    <property type="evidence" value="ECO:0007669"/>
    <property type="project" value="InterPro"/>
</dbReference>
<name>A0A8J3XGU3_9ACTN</name>
<accession>A0A8J3XGU3</accession>
<evidence type="ECO:0000313" key="3">
    <source>
        <dbReference type="Proteomes" id="UP000622547"/>
    </source>
</evidence>
<dbReference type="InterPro" id="IPR013094">
    <property type="entry name" value="AB_hydrolase_3"/>
</dbReference>
<feature type="domain" description="Alpha/beta hydrolase fold-3" evidence="1">
    <location>
        <begin position="9"/>
        <end position="102"/>
    </location>
</feature>
<dbReference type="EMBL" id="BOOP01000031">
    <property type="protein sequence ID" value="GII41242.1"/>
    <property type="molecule type" value="Genomic_DNA"/>
</dbReference>
<dbReference type="Proteomes" id="UP000622547">
    <property type="component" value="Unassembled WGS sequence"/>
</dbReference>
<proteinExistence type="predicted"/>
<dbReference type="InterPro" id="IPR029058">
    <property type="entry name" value="AB_hydrolase_fold"/>
</dbReference>
<dbReference type="Gene3D" id="3.40.50.1820">
    <property type="entry name" value="alpha/beta hydrolase"/>
    <property type="match status" value="1"/>
</dbReference>
<comment type="caution">
    <text evidence="2">The sequence shown here is derived from an EMBL/GenBank/DDBJ whole genome shotgun (WGS) entry which is preliminary data.</text>
</comment>